<dbReference type="AlphaFoldDB" id="A0A3N6Q0A4"/>
<dbReference type="Proteomes" id="UP000712281">
    <property type="component" value="Unassembled WGS sequence"/>
</dbReference>
<evidence type="ECO:0000313" key="2">
    <source>
        <dbReference type="EMBL" id="KAF2542413.1"/>
    </source>
</evidence>
<dbReference type="Proteomes" id="UP000712600">
    <property type="component" value="Unassembled WGS sequence"/>
</dbReference>
<evidence type="ECO:0000313" key="1">
    <source>
        <dbReference type="EMBL" id="KAF2541459.1"/>
    </source>
</evidence>
<protein>
    <submittedName>
        <fullName evidence="1">Uncharacterized protein</fullName>
    </submittedName>
</protein>
<reference evidence="1" key="1">
    <citation type="submission" date="2019-12" db="EMBL/GenBank/DDBJ databases">
        <title>Genome sequencing and annotation of Brassica cretica.</title>
        <authorList>
            <person name="Studholme D.J."/>
            <person name="Sarris P.F."/>
        </authorList>
    </citation>
    <scope>NUCLEOTIDE SEQUENCE</scope>
    <source>
        <strain evidence="1">PFS-001/15</strain>
        <tissue evidence="1">Leaf</tissue>
    </source>
</reference>
<dbReference type="EMBL" id="QGKX02000004">
    <property type="protein sequence ID" value="KAF3602101.1"/>
    <property type="molecule type" value="Genomic_DNA"/>
</dbReference>
<evidence type="ECO:0000313" key="3">
    <source>
        <dbReference type="EMBL" id="KAF3602101.1"/>
    </source>
</evidence>
<dbReference type="EMBL" id="QGKW02002005">
    <property type="protein sequence ID" value="KAF2542413.1"/>
    <property type="molecule type" value="Genomic_DNA"/>
</dbReference>
<sequence length="89" mass="10077">MRMHCPLLSIPRAYSFGVAKLFSYRITLTVKKSRSIGLPPAKLVHHFTNVVHFPQSAQPLREVSMRIAAMAASLWADMAMESWFASEKE</sequence>
<reference evidence="3" key="2">
    <citation type="submission" date="2019-12" db="EMBL/GenBank/DDBJ databases">
        <title>Genome sequencing and annotation of Brassica cretica.</title>
        <authorList>
            <person name="Studholme D.J."/>
            <person name="Sarris P."/>
        </authorList>
    </citation>
    <scope>NUCLEOTIDE SEQUENCE</scope>
    <source>
        <strain evidence="3">PFS-109/04</strain>
        <tissue evidence="3">Leaf</tissue>
    </source>
</reference>
<proteinExistence type="predicted"/>
<organism evidence="1 4">
    <name type="scientific">Brassica cretica</name>
    <name type="common">Mustard</name>
    <dbReference type="NCBI Taxonomy" id="69181"/>
    <lineage>
        <taxon>Eukaryota</taxon>
        <taxon>Viridiplantae</taxon>
        <taxon>Streptophyta</taxon>
        <taxon>Embryophyta</taxon>
        <taxon>Tracheophyta</taxon>
        <taxon>Spermatophyta</taxon>
        <taxon>Magnoliopsida</taxon>
        <taxon>eudicotyledons</taxon>
        <taxon>Gunneridae</taxon>
        <taxon>Pentapetalae</taxon>
        <taxon>rosids</taxon>
        <taxon>malvids</taxon>
        <taxon>Brassicales</taxon>
        <taxon>Brassicaceae</taxon>
        <taxon>Brassiceae</taxon>
        <taxon>Brassica</taxon>
    </lineage>
</organism>
<accession>A0A3N6Q0A4</accession>
<name>A0A3N6Q0A4_BRACR</name>
<comment type="caution">
    <text evidence="1">The sequence shown here is derived from an EMBL/GenBank/DDBJ whole genome shotgun (WGS) entry which is preliminary data.</text>
</comment>
<dbReference type="EMBL" id="QGKW02002005">
    <property type="protein sequence ID" value="KAF2541459.1"/>
    <property type="molecule type" value="Genomic_DNA"/>
</dbReference>
<gene>
    <name evidence="2" type="ORF">F2Q68_00030534</name>
    <name evidence="1" type="ORF">F2Q68_00030536</name>
    <name evidence="3" type="ORF">F2Q69_00034452</name>
</gene>
<evidence type="ECO:0000313" key="4">
    <source>
        <dbReference type="Proteomes" id="UP000712281"/>
    </source>
</evidence>